<accession>A0AB39Q0Q8</accession>
<dbReference type="RefSeq" id="WP_369170399.1">
    <property type="nucleotide sequence ID" value="NZ_CP163439.1"/>
</dbReference>
<protein>
    <recommendedName>
        <fullName evidence="3">Secreted protein</fullName>
    </recommendedName>
</protein>
<reference evidence="2" key="1">
    <citation type="submission" date="2024-07" db="EMBL/GenBank/DDBJ databases">
        <authorList>
            <person name="Yu S.T."/>
        </authorList>
    </citation>
    <scope>NUCLEOTIDE SEQUENCE</scope>
    <source>
        <strain evidence="2">R28</strain>
    </source>
</reference>
<evidence type="ECO:0000256" key="1">
    <source>
        <dbReference type="SAM" id="SignalP"/>
    </source>
</evidence>
<feature type="chain" id="PRO_5044233886" description="Secreted protein" evidence="1">
    <location>
        <begin position="29"/>
        <end position="139"/>
    </location>
</feature>
<name>A0AB39Q0Q8_9ACTN</name>
<dbReference type="AlphaFoldDB" id="A0AB39Q0Q8"/>
<evidence type="ECO:0008006" key="3">
    <source>
        <dbReference type="Google" id="ProtNLM"/>
    </source>
</evidence>
<sequence length="139" mass="14026">MRRTSRALTMTALAACGLAGLGAAPAAASGDVLLPHPGPEGLVWVEEWTGDGGVVSAGVWESLPTVLTVACEGGGEVRVTMRSQDSEVAAFSVDCPAGKAGVGSVTMDPGVVRAGSFQVDVDASADDIRWALTVTQPES</sequence>
<evidence type="ECO:0000313" key="2">
    <source>
        <dbReference type="EMBL" id="XDQ35872.1"/>
    </source>
</evidence>
<dbReference type="EMBL" id="CP163439">
    <property type="protein sequence ID" value="XDQ35872.1"/>
    <property type="molecule type" value="Genomic_DNA"/>
</dbReference>
<gene>
    <name evidence="2" type="ORF">AB5J49_22350</name>
</gene>
<feature type="signal peptide" evidence="1">
    <location>
        <begin position="1"/>
        <end position="28"/>
    </location>
</feature>
<proteinExistence type="predicted"/>
<keyword evidence="1" id="KW-0732">Signal</keyword>
<organism evidence="2">
    <name type="scientific">Streptomyces sp. R28</name>
    <dbReference type="NCBI Taxonomy" id="3238628"/>
    <lineage>
        <taxon>Bacteria</taxon>
        <taxon>Bacillati</taxon>
        <taxon>Actinomycetota</taxon>
        <taxon>Actinomycetes</taxon>
        <taxon>Kitasatosporales</taxon>
        <taxon>Streptomycetaceae</taxon>
        <taxon>Streptomyces</taxon>
    </lineage>
</organism>